<dbReference type="EMBL" id="LXEN01000009">
    <property type="protein sequence ID" value="OAT38332.1"/>
    <property type="molecule type" value="Genomic_DNA"/>
</dbReference>
<evidence type="ECO:0000313" key="7">
    <source>
        <dbReference type="Proteomes" id="UP000094023"/>
    </source>
</evidence>
<evidence type="ECO:0000256" key="4">
    <source>
        <dbReference type="PROSITE-ProRule" id="PRU00335"/>
    </source>
</evidence>
<dbReference type="Gene3D" id="1.10.10.60">
    <property type="entry name" value="Homeodomain-like"/>
    <property type="match status" value="1"/>
</dbReference>
<dbReference type="PRINTS" id="PR00455">
    <property type="entry name" value="HTHTETR"/>
</dbReference>
<protein>
    <submittedName>
        <fullName evidence="6">TetR family transcriptional regulator</fullName>
    </submittedName>
</protein>
<dbReference type="InterPro" id="IPR009057">
    <property type="entry name" value="Homeodomain-like_sf"/>
</dbReference>
<evidence type="ECO:0000259" key="5">
    <source>
        <dbReference type="PROSITE" id="PS50977"/>
    </source>
</evidence>
<dbReference type="PANTHER" id="PTHR47506:SF1">
    <property type="entry name" value="HTH-TYPE TRANSCRIPTIONAL REGULATOR YJDC"/>
    <property type="match status" value="1"/>
</dbReference>
<dbReference type="AlphaFoldDB" id="A0A198GLI7"/>
<accession>A0A198GLI7</accession>
<evidence type="ECO:0000256" key="3">
    <source>
        <dbReference type="ARBA" id="ARBA00023163"/>
    </source>
</evidence>
<keyword evidence="1" id="KW-0805">Transcription regulation</keyword>
<reference evidence="6 7" key="1">
    <citation type="submission" date="2016-04" db="EMBL/GenBank/DDBJ databases">
        <title>ATOL: Assembling a taxonomically balanced genome-scale reconstruction of the evolutionary history of the Enterobacteriaceae.</title>
        <authorList>
            <person name="Plunkett G.III."/>
            <person name="Neeno-Eckwall E.C."/>
            <person name="Glasner J.D."/>
            <person name="Perna N.T."/>
        </authorList>
    </citation>
    <scope>NUCLEOTIDE SEQUENCE [LARGE SCALE GENOMIC DNA]</scope>
    <source>
        <strain evidence="6 7">ATCC 19692</strain>
    </source>
</reference>
<dbReference type="Proteomes" id="UP000094023">
    <property type="component" value="Unassembled WGS sequence"/>
</dbReference>
<gene>
    <name evidence="6" type="ORF">M983_0223</name>
</gene>
<sequence length="194" mass="22034">MGSETTFEKLIQASMLEFSLHGYNGSSLSKIANAAGIQKSSLYSHFKSKDALFMHAYTCALNEEIIYVKNAFLNINNSQIPGLSYCEDLIERYDNTPILKFLLQTSYLSPLHLTDEINLLHSTYIDLLTTEFKKTIATYKHLVSDADFYTEVYVSIIDSIQVKLVYTNKELTKIRLVALKKALQYLTGKNDASY</sequence>
<dbReference type="PROSITE" id="PS50977">
    <property type="entry name" value="HTH_TETR_2"/>
    <property type="match status" value="1"/>
</dbReference>
<keyword evidence="3" id="KW-0804">Transcription</keyword>
<keyword evidence="2 4" id="KW-0238">DNA-binding</keyword>
<dbReference type="GO" id="GO:0003677">
    <property type="term" value="F:DNA binding"/>
    <property type="evidence" value="ECO:0007669"/>
    <property type="project" value="UniProtKB-UniRule"/>
</dbReference>
<dbReference type="InterPro" id="IPR001647">
    <property type="entry name" value="HTH_TetR"/>
</dbReference>
<dbReference type="OrthoDB" id="4541465at2"/>
<dbReference type="RefSeq" id="WP_066745749.1">
    <property type="nucleotide sequence ID" value="NZ_LXEN01000009.1"/>
</dbReference>
<feature type="DNA-binding region" description="H-T-H motif" evidence="4">
    <location>
        <begin position="27"/>
        <end position="46"/>
    </location>
</feature>
<evidence type="ECO:0000313" key="6">
    <source>
        <dbReference type="EMBL" id="OAT38332.1"/>
    </source>
</evidence>
<dbReference type="Pfam" id="PF00440">
    <property type="entry name" value="TetR_N"/>
    <property type="match status" value="1"/>
</dbReference>
<proteinExistence type="predicted"/>
<name>A0A198GLI7_9GAMM</name>
<dbReference type="Gene3D" id="1.10.357.10">
    <property type="entry name" value="Tetracycline Repressor, domain 2"/>
    <property type="match status" value="1"/>
</dbReference>
<comment type="caution">
    <text evidence="6">The sequence shown here is derived from an EMBL/GenBank/DDBJ whole genome shotgun (WGS) entry which is preliminary data.</text>
</comment>
<keyword evidence="7" id="KW-1185">Reference proteome</keyword>
<organism evidence="6 7">
    <name type="scientific">Proteus myxofaciens ATCC 19692</name>
    <dbReference type="NCBI Taxonomy" id="1354337"/>
    <lineage>
        <taxon>Bacteria</taxon>
        <taxon>Pseudomonadati</taxon>
        <taxon>Pseudomonadota</taxon>
        <taxon>Gammaproteobacteria</taxon>
        <taxon>Enterobacterales</taxon>
        <taxon>Morganellaceae</taxon>
        <taxon>Proteus</taxon>
    </lineage>
</organism>
<dbReference type="PANTHER" id="PTHR47506">
    <property type="entry name" value="TRANSCRIPTIONAL REGULATORY PROTEIN"/>
    <property type="match status" value="1"/>
</dbReference>
<feature type="domain" description="HTH tetR-type" evidence="5">
    <location>
        <begin position="4"/>
        <end position="64"/>
    </location>
</feature>
<dbReference type="STRING" id="1354337.M983_0223"/>
<evidence type="ECO:0000256" key="2">
    <source>
        <dbReference type="ARBA" id="ARBA00023125"/>
    </source>
</evidence>
<dbReference type="SUPFAM" id="SSF46689">
    <property type="entry name" value="Homeodomain-like"/>
    <property type="match status" value="1"/>
</dbReference>
<evidence type="ECO:0000256" key="1">
    <source>
        <dbReference type="ARBA" id="ARBA00023015"/>
    </source>
</evidence>